<feature type="compositionally biased region" description="Polar residues" evidence="1">
    <location>
        <begin position="216"/>
        <end position="226"/>
    </location>
</feature>
<evidence type="ECO:0000313" key="3">
    <source>
        <dbReference type="Proteomes" id="UP001596303"/>
    </source>
</evidence>
<sequence>MANILMPKATAVWLIDNTTLTFDQIADFCGLHHLEVKGIADGEVAQSMRGADPVASGELSRLEIERAEKDPKYMMKATQHKLDASIPQPKRKGARYTPISRRQDRPNAIAWFLFHHKEVTDAQISKLIGTTKATINSVRDRSHWNSQNIKPVDPVTLGLCSQIELDALISKASEKRRKMEAEKEASLEGPGLAPLEEAPAPDAEYDDYEERKRQDQITAENLFNLD</sequence>
<feature type="region of interest" description="Disordered" evidence="1">
    <location>
        <begin position="178"/>
        <end position="226"/>
    </location>
</feature>
<comment type="caution">
    <text evidence="2">The sequence shown here is derived from an EMBL/GenBank/DDBJ whole genome shotgun (WGS) entry which is preliminary data.</text>
</comment>
<evidence type="ECO:0000256" key="1">
    <source>
        <dbReference type="SAM" id="MobiDB-lite"/>
    </source>
</evidence>
<evidence type="ECO:0000313" key="2">
    <source>
        <dbReference type="EMBL" id="MFC6197457.1"/>
    </source>
</evidence>
<protein>
    <submittedName>
        <fullName evidence="2">DUF1013 domain-containing protein</fullName>
    </submittedName>
</protein>
<dbReference type="InterPro" id="IPR010421">
    <property type="entry name" value="TrcR"/>
</dbReference>
<organism evidence="2 3">
    <name type="scientific">Ponticaulis profundi</name>
    <dbReference type="NCBI Taxonomy" id="2665222"/>
    <lineage>
        <taxon>Bacteria</taxon>
        <taxon>Pseudomonadati</taxon>
        <taxon>Pseudomonadota</taxon>
        <taxon>Alphaproteobacteria</taxon>
        <taxon>Hyphomonadales</taxon>
        <taxon>Hyphomonadaceae</taxon>
        <taxon>Ponticaulis</taxon>
    </lineage>
</organism>
<accession>A0ABW1S709</accession>
<reference evidence="3" key="1">
    <citation type="journal article" date="2019" name="Int. J. Syst. Evol. Microbiol.">
        <title>The Global Catalogue of Microorganisms (GCM) 10K type strain sequencing project: providing services to taxonomists for standard genome sequencing and annotation.</title>
        <authorList>
            <consortium name="The Broad Institute Genomics Platform"/>
            <consortium name="The Broad Institute Genome Sequencing Center for Infectious Disease"/>
            <person name="Wu L."/>
            <person name="Ma J."/>
        </authorList>
    </citation>
    <scope>NUCLEOTIDE SEQUENCE [LARGE SCALE GENOMIC DNA]</scope>
    <source>
        <strain evidence="3">CGMCC-1.15741</strain>
    </source>
</reference>
<proteinExistence type="predicted"/>
<dbReference type="Pfam" id="PF06242">
    <property type="entry name" value="TrcR"/>
    <property type="match status" value="1"/>
</dbReference>
<dbReference type="Proteomes" id="UP001596303">
    <property type="component" value="Unassembled WGS sequence"/>
</dbReference>
<gene>
    <name evidence="2" type="ORF">ACFQDM_05170</name>
</gene>
<name>A0ABW1S709_9PROT</name>
<dbReference type="EMBL" id="JBHSSW010000005">
    <property type="protein sequence ID" value="MFC6197457.1"/>
    <property type="molecule type" value="Genomic_DNA"/>
</dbReference>
<keyword evidence="3" id="KW-1185">Reference proteome</keyword>
<feature type="compositionally biased region" description="Low complexity" evidence="1">
    <location>
        <begin position="187"/>
        <end position="202"/>
    </location>
</feature>
<dbReference type="RefSeq" id="WP_377376386.1">
    <property type="nucleotide sequence ID" value="NZ_JBHSSW010000005.1"/>
</dbReference>